<evidence type="ECO:0000313" key="2">
    <source>
        <dbReference type="Proteomes" id="UP001155840"/>
    </source>
</evidence>
<sequence length="94" mass="9985">MGSIAPVLTGVRHLGLLSGERATPSSSSSTAQVAAVIVDPTALNKATAALEALNFTLVSMNSVAKDSVRTNAGLAEEMDRIREELRIHREISRR</sequence>
<dbReference type="AlphaFoldDB" id="A0AA44CDK6"/>
<dbReference type="RefSeq" id="WP_167130131.1">
    <property type="nucleotide sequence ID" value="NZ_JAANCM010000009.1"/>
</dbReference>
<reference evidence="1" key="1">
    <citation type="submission" date="2020-03" db="EMBL/GenBank/DDBJ databases">
        <title>Ferranicluibacter endophyticum gen. nov., sp. nov., a new genus isolated from Rubus ulmifolius Schott. stem.</title>
        <authorList>
            <person name="Roca-Couso R."/>
            <person name="Flores-Felix J.D."/>
            <person name="Igual J.M."/>
            <person name="Rivas R."/>
        </authorList>
    </citation>
    <scope>NUCLEOTIDE SEQUENCE</scope>
    <source>
        <strain evidence="1">CRRU44</strain>
    </source>
</reference>
<organism evidence="1 2">
    <name type="scientific">Ferranicluibacter rubi</name>
    <dbReference type="NCBI Taxonomy" id="2715133"/>
    <lineage>
        <taxon>Bacteria</taxon>
        <taxon>Pseudomonadati</taxon>
        <taxon>Pseudomonadota</taxon>
        <taxon>Alphaproteobacteria</taxon>
        <taxon>Hyphomicrobiales</taxon>
        <taxon>Rhizobiaceae</taxon>
        <taxon>Ferranicluibacter</taxon>
    </lineage>
</organism>
<dbReference type="Proteomes" id="UP001155840">
    <property type="component" value="Unassembled WGS sequence"/>
</dbReference>
<keyword evidence="2" id="KW-1185">Reference proteome</keyword>
<name>A0AA44CDK6_9HYPH</name>
<accession>A0AA44CDK6</accession>
<protein>
    <submittedName>
        <fullName evidence="1">Uncharacterized protein</fullName>
    </submittedName>
</protein>
<dbReference type="EMBL" id="JAANCM010000009">
    <property type="protein sequence ID" value="NHT77571.1"/>
    <property type="molecule type" value="Genomic_DNA"/>
</dbReference>
<proteinExistence type="predicted"/>
<gene>
    <name evidence="1" type="ORF">G8E10_17800</name>
</gene>
<comment type="caution">
    <text evidence="1">The sequence shown here is derived from an EMBL/GenBank/DDBJ whole genome shotgun (WGS) entry which is preliminary data.</text>
</comment>
<evidence type="ECO:0000313" key="1">
    <source>
        <dbReference type="EMBL" id="NHT77571.1"/>
    </source>
</evidence>